<dbReference type="PANTHER" id="PTHR14493:SF157">
    <property type="entry name" value="C3H1-TYPE DOMAIN-CONTAINING PROTEIN"/>
    <property type="match status" value="1"/>
</dbReference>
<dbReference type="GO" id="GO:0003677">
    <property type="term" value="F:DNA binding"/>
    <property type="evidence" value="ECO:0007669"/>
    <property type="project" value="UniProtKB-KW"/>
</dbReference>
<evidence type="ECO:0000256" key="1">
    <source>
        <dbReference type="ARBA" id="ARBA00022723"/>
    </source>
</evidence>
<dbReference type="InterPro" id="IPR000571">
    <property type="entry name" value="Znf_CCCH"/>
</dbReference>
<proteinExistence type="evidence at transcript level"/>
<protein>
    <submittedName>
        <fullName evidence="8">Transcription factor</fullName>
    </submittedName>
</protein>
<dbReference type="Gene3D" id="3.30.1370.210">
    <property type="match status" value="1"/>
</dbReference>
<dbReference type="EMBL" id="GQ166051">
    <property type="protein sequence ID" value="ADG58013.1"/>
    <property type="molecule type" value="mRNA"/>
</dbReference>
<accession>D6MKG6</accession>
<dbReference type="SMR" id="D6MKG6"/>
<evidence type="ECO:0000256" key="2">
    <source>
        <dbReference type="ARBA" id="ARBA00022737"/>
    </source>
</evidence>
<sequence>TRVHPGENARRRDPRKYAYSCVPCPEFRKGSCRNGDGCEYAHGIFESWLHPMQYRTRLCKDEVGCNRRVCFFAHKVEELRSVNPIEGSGFHNSMPSLSPPSPGAAWMNQASPVSGRLKSSLSGRDLDIDFEILMQQKKIIEQLQSAASSPLANYNNMLGSQFANQGLTQQLISGYSNNLQMPSSPVLNPSSSFGLDSSMAKAIMSARSAAFARRSQSFIDREPRLPTASMGLSNWGSSDGKLNWGIQGEELNKFRKSASFG</sequence>
<name>D6MKG6_9ASPA</name>
<feature type="zinc finger region" description="C3H1-type" evidence="6">
    <location>
        <begin position="18"/>
        <end position="45"/>
    </location>
</feature>
<reference evidence="8" key="2">
    <citation type="journal article" date="2010" name="Genomics">
        <title>Analysis of floral transcription factors from Lycoris longituba.</title>
        <authorList>
            <person name="He Q.L."/>
            <person name="Cui S.J."/>
            <person name="Gu J.L."/>
            <person name="Zhang H."/>
            <person name="Wang M.X."/>
            <person name="Zhou Y."/>
            <person name="Zhang L."/>
            <person name="Huang M.R."/>
        </authorList>
    </citation>
    <scope>NUCLEOTIDE SEQUENCE</scope>
</reference>
<feature type="non-terminal residue" evidence="8">
    <location>
        <position position="261"/>
    </location>
</feature>
<dbReference type="Pfam" id="PF18044">
    <property type="entry name" value="zf-CCCH_4"/>
    <property type="match status" value="1"/>
</dbReference>
<keyword evidence="3 6" id="KW-0863">Zinc-finger</keyword>
<feature type="domain" description="C3H1-type" evidence="7">
    <location>
        <begin position="18"/>
        <end position="45"/>
    </location>
</feature>
<dbReference type="InterPro" id="IPR041367">
    <property type="entry name" value="Znf-CCCH_4"/>
</dbReference>
<reference evidence="8" key="1">
    <citation type="submission" date="2009-05" db="EMBL/GenBank/DDBJ databases">
        <authorList>
            <person name="Huang M."/>
            <person name="He Q."/>
            <person name="Zhang L."/>
            <person name="Cui S."/>
            <person name="Wang M."/>
            <person name="Zhou Y."/>
        </authorList>
    </citation>
    <scope>NUCLEOTIDE SEQUENCE</scope>
</reference>
<keyword evidence="2" id="KW-0677">Repeat</keyword>
<keyword evidence="5" id="KW-0238">DNA-binding</keyword>
<evidence type="ECO:0000256" key="3">
    <source>
        <dbReference type="ARBA" id="ARBA00022771"/>
    </source>
</evidence>
<organism evidence="8">
    <name type="scientific">Lycoris longituba</name>
    <dbReference type="NCBI Taxonomy" id="272140"/>
    <lineage>
        <taxon>Eukaryota</taxon>
        <taxon>Viridiplantae</taxon>
        <taxon>Streptophyta</taxon>
        <taxon>Embryophyta</taxon>
        <taxon>Tracheophyta</taxon>
        <taxon>Spermatophyta</taxon>
        <taxon>Magnoliopsida</taxon>
        <taxon>Liliopsida</taxon>
        <taxon>Asparagales</taxon>
        <taxon>Amaryllidaceae</taxon>
        <taxon>Amaryllidoideae</taxon>
        <taxon>Lycoris</taxon>
    </lineage>
</organism>
<dbReference type="FunFam" id="3.30.1370.210:FF:000007">
    <property type="entry name" value="Zinc finger CCCH domain-containing protein"/>
    <property type="match status" value="1"/>
</dbReference>
<evidence type="ECO:0000256" key="6">
    <source>
        <dbReference type="PROSITE-ProRule" id="PRU00723"/>
    </source>
</evidence>
<dbReference type="AlphaFoldDB" id="D6MKG6"/>
<dbReference type="GO" id="GO:0008270">
    <property type="term" value="F:zinc ion binding"/>
    <property type="evidence" value="ECO:0007669"/>
    <property type="project" value="UniProtKB-KW"/>
</dbReference>
<keyword evidence="1 6" id="KW-0479">Metal-binding</keyword>
<keyword evidence="4 6" id="KW-0862">Zinc</keyword>
<dbReference type="PROSITE" id="PS50103">
    <property type="entry name" value="ZF_C3H1"/>
    <property type="match status" value="1"/>
</dbReference>
<dbReference type="InterPro" id="IPR045234">
    <property type="entry name" value="Unkempt-like"/>
</dbReference>
<feature type="non-terminal residue" evidence="8">
    <location>
        <position position="1"/>
    </location>
</feature>
<dbReference type="SMART" id="SM00356">
    <property type="entry name" value="ZnF_C3H1"/>
    <property type="match status" value="2"/>
</dbReference>
<dbReference type="PANTHER" id="PTHR14493">
    <property type="entry name" value="UNKEMPT FAMILY MEMBER"/>
    <property type="match status" value="1"/>
</dbReference>
<evidence type="ECO:0000313" key="8">
    <source>
        <dbReference type="EMBL" id="ADG58013.1"/>
    </source>
</evidence>
<evidence type="ECO:0000256" key="4">
    <source>
        <dbReference type="ARBA" id="ARBA00022833"/>
    </source>
</evidence>
<evidence type="ECO:0000259" key="7">
    <source>
        <dbReference type="PROSITE" id="PS50103"/>
    </source>
</evidence>
<evidence type="ECO:0000256" key="5">
    <source>
        <dbReference type="ARBA" id="ARBA00023125"/>
    </source>
</evidence>